<feature type="compositionally biased region" description="Basic and acidic residues" evidence="1">
    <location>
        <begin position="75"/>
        <end position="114"/>
    </location>
</feature>
<feature type="compositionally biased region" description="Low complexity" evidence="1">
    <location>
        <begin position="115"/>
        <end position="124"/>
    </location>
</feature>
<evidence type="ECO:0000256" key="1">
    <source>
        <dbReference type="SAM" id="MobiDB-lite"/>
    </source>
</evidence>
<keyword evidence="3" id="KW-1185">Reference proteome</keyword>
<evidence type="ECO:0000313" key="3">
    <source>
        <dbReference type="Proteomes" id="UP000253472"/>
    </source>
</evidence>
<accession>A0A367XNK0</accession>
<dbReference type="OrthoDB" id="4097133at2759"/>
<dbReference type="AlphaFoldDB" id="A0A367XNK0"/>
<protein>
    <recommendedName>
        <fullName evidence="4">Binder of USO1 and GRH1 protein 1</fullName>
    </recommendedName>
</protein>
<evidence type="ECO:0008006" key="4">
    <source>
        <dbReference type="Google" id="ProtNLM"/>
    </source>
</evidence>
<gene>
    <name evidence="2" type="ORF">Cantr_03853</name>
</gene>
<dbReference type="STRING" id="5486.A0A367XNK0"/>
<feature type="compositionally biased region" description="Basic and acidic residues" evidence="1">
    <location>
        <begin position="17"/>
        <end position="35"/>
    </location>
</feature>
<name>A0A367XNK0_9ASCO</name>
<feature type="compositionally biased region" description="Basic residues" evidence="1">
    <location>
        <begin position="36"/>
        <end position="47"/>
    </location>
</feature>
<organism evidence="2 3">
    <name type="scientific">Candida viswanathii</name>
    <dbReference type="NCBI Taxonomy" id="5486"/>
    <lineage>
        <taxon>Eukaryota</taxon>
        <taxon>Fungi</taxon>
        <taxon>Dikarya</taxon>
        <taxon>Ascomycota</taxon>
        <taxon>Saccharomycotina</taxon>
        <taxon>Pichiomycetes</taxon>
        <taxon>Debaryomycetaceae</taxon>
        <taxon>Candida/Lodderomyces clade</taxon>
        <taxon>Candida</taxon>
    </lineage>
</organism>
<sequence>MSDKEQDQLTEDTSDTELSKEERLEAARKKFEELKKKNKKKKGKKSKKLEGAEESTAENTPAPEEDAEEEVKDDAEEKKEEVKEEPKEEPTAEVKEEPKEEPKEAPKEETKLEEPPSTESTSEPLGDYVKQIEELKQTIEQQKSTIKKLRDENTDLKLSKMDLNDKIHSLELENKNLKALTSSVSAGQSATASPAAVFRDTVKPAKPVFTRNDYASISQQSFTKFNATDDFREKLMVWKGWQVDMTNWNGSGATQKVAL</sequence>
<feature type="compositionally biased region" description="Acidic residues" evidence="1">
    <location>
        <begin position="63"/>
        <end position="74"/>
    </location>
</feature>
<proteinExistence type="predicted"/>
<feature type="region of interest" description="Disordered" evidence="1">
    <location>
        <begin position="1"/>
        <end position="130"/>
    </location>
</feature>
<dbReference type="Proteomes" id="UP000253472">
    <property type="component" value="Unassembled WGS sequence"/>
</dbReference>
<reference evidence="2 3" key="1">
    <citation type="submission" date="2018-06" db="EMBL/GenBank/DDBJ databases">
        <title>Whole genome sequencing of Candida tropicalis (genome annotated by CSBL at Korea University).</title>
        <authorList>
            <person name="Ahn J."/>
        </authorList>
    </citation>
    <scope>NUCLEOTIDE SEQUENCE [LARGE SCALE GENOMIC DNA]</scope>
    <source>
        <strain evidence="2 3">ATCC 20962</strain>
    </source>
</reference>
<comment type="caution">
    <text evidence="2">The sequence shown here is derived from an EMBL/GenBank/DDBJ whole genome shotgun (WGS) entry which is preliminary data.</text>
</comment>
<evidence type="ECO:0000313" key="2">
    <source>
        <dbReference type="EMBL" id="RCK55223.1"/>
    </source>
</evidence>
<dbReference type="EMBL" id="QLNQ01000030">
    <property type="protein sequence ID" value="RCK55223.1"/>
    <property type="molecule type" value="Genomic_DNA"/>
</dbReference>